<protein>
    <submittedName>
        <fullName evidence="4">IS110 family transposase</fullName>
    </submittedName>
</protein>
<dbReference type="OrthoDB" id="7410629at2"/>
<proteinExistence type="predicted"/>
<feature type="domain" description="Transposase IS110-like N-terminal" evidence="2">
    <location>
        <begin position="8"/>
        <end position="155"/>
    </location>
</feature>
<evidence type="ECO:0000313" key="4">
    <source>
        <dbReference type="EMBL" id="ATY32984.1"/>
    </source>
</evidence>
<dbReference type="AlphaFoldDB" id="A0A2K8MJ11"/>
<evidence type="ECO:0000259" key="3">
    <source>
        <dbReference type="Pfam" id="PF02371"/>
    </source>
</evidence>
<dbReference type="PANTHER" id="PTHR33055">
    <property type="entry name" value="TRANSPOSASE FOR INSERTION SEQUENCE ELEMENT IS1111A"/>
    <property type="match status" value="1"/>
</dbReference>
<dbReference type="GO" id="GO:0006313">
    <property type="term" value="P:DNA transposition"/>
    <property type="evidence" value="ECO:0007669"/>
    <property type="project" value="InterPro"/>
</dbReference>
<organism evidence="4 5">
    <name type="scientific">Sphingomonas psychrotolerans</name>
    <dbReference type="NCBI Taxonomy" id="1327635"/>
    <lineage>
        <taxon>Bacteria</taxon>
        <taxon>Pseudomonadati</taxon>
        <taxon>Pseudomonadota</taxon>
        <taxon>Alphaproteobacteria</taxon>
        <taxon>Sphingomonadales</taxon>
        <taxon>Sphingomonadaceae</taxon>
        <taxon>Sphingomonas</taxon>
    </lineage>
</organism>
<dbReference type="KEGG" id="sphc:CVN68_14275"/>
<accession>A0A2K8MJ11</accession>
<sequence length="361" mass="39442">MTDLRLWVGLDLGSYRSSICVLNAVGEVQREALAETTLEAIQSVLSDFPKEAISLIGVEAGSGHNLVRKLRAAQYPVAIFEARAASKILALNRNKTDRNDAKGLAEIARLARDAVPRVHLKGVECQRLRAQLALRQQLVRQRVAIEGALRSMFEQHGGKFGSIRSDIGFRTAVSRELERVESEENLDLSVDVEPLAALGEATRHYLTSLNAKFRTLASEHPVCSNFITIPGVGPICALSFYSLIEDPHRFGSAADVGAYLGLTPRIHSSGTMSKRCGISRMGNRMTRSHLVMAARVILGLSHQETALRSWGRTLVARIGHRRAQVAVARKLAILMLSMWRSGQPFSSSPAPAPESSCGSMR</sequence>
<dbReference type="InterPro" id="IPR003346">
    <property type="entry name" value="Transposase_20"/>
</dbReference>
<dbReference type="GO" id="GO:0004803">
    <property type="term" value="F:transposase activity"/>
    <property type="evidence" value="ECO:0007669"/>
    <property type="project" value="InterPro"/>
</dbReference>
<dbReference type="Proteomes" id="UP000229081">
    <property type="component" value="Chromosome"/>
</dbReference>
<feature type="region of interest" description="Disordered" evidence="1">
    <location>
        <begin position="342"/>
        <end position="361"/>
    </location>
</feature>
<dbReference type="RefSeq" id="WP_100282789.1">
    <property type="nucleotide sequence ID" value="NZ_CP024923.1"/>
</dbReference>
<evidence type="ECO:0000259" key="2">
    <source>
        <dbReference type="Pfam" id="PF01548"/>
    </source>
</evidence>
<dbReference type="Pfam" id="PF02371">
    <property type="entry name" value="Transposase_20"/>
    <property type="match status" value="1"/>
</dbReference>
<dbReference type="EMBL" id="CP024923">
    <property type="protein sequence ID" value="ATY32984.1"/>
    <property type="molecule type" value="Genomic_DNA"/>
</dbReference>
<dbReference type="InterPro" id="IPR002525">
    <property type="entry name" value="Transp_IS110-like_N"/>
</dbReference>
<dbReference type="GO" id="GO:0003677">
    <property type="term" value="F:DNA binding"/>
    <property type="evidence" value="ECO:0007669"/>
    <property type="project" value="InterPro"/>
</dbReference>
<feature type="domain" description="Transposase IS116/IS110/IS902 C-terminal" evidence="3">
    <location>
        <begin position="224"/>
        <end position="298"/>
    </location>
</feature>
<dbReference type="NCBIfam" id="NF033542">
    <property type="entry name" value="transpos_IS110"/>
    <property type="match status" value="1"/>
</dbReference>
<dbReference type="InterPro" id="IPR047650">
    <property type="entry name" value="Transpos_IS110"/>
</dbReference>
<dbReference type="PANTHER" id="PTHR33055:SF3">
    <property type="entry name" value="PUTATIVE TRANSPOSASE FOR IS117-RELATED"/>
    <property type="match status" value="1"/>
</dbReference>
<name>A0A2K8MJ11_9SPHN</name>
<gene>
    <name evidence="4" type="ORF">CVN68_14275</name>
</gene>
<dbReference type="Pfam" id="PF01548">
    <property type="entry name" value="DEDD_Tnp_IS110"/>
    <property type="match status" value="1"/>
</dbReference>
<reference evidence="4 5" key="1">
    <citation type="submission" date="2017-11" db="EMBL/GenBank/DDBJ databases">
        <title>Complete genome sequence of Sphingomonas sp. Strain Cra20, a psychrotolerant potential plant growth promoting rhizobacteria.</title>
        <authorList>
            <person name="Luo Y."/>
        </authorList>
    </citation>
    <scope>NUCLEOTIDE SEQUENCE [LARGE SCALE GENOMIC DNA]</scope>
    <source>
        <strain evidence="4 5">Cra20</strain>
    </source>
</reference>
<keyword evidence="5" id="KW-1185">Reference proteome</keyword>
<evidence type="ECO:0000313" key="5">
    <source>
        <dbReference type="Proteomes" id="UP000229081"/>
    </source>
</evidence>
<evidence type="ECO:0000256" key="1">
    <source>
        <dbReference type="SAM" id="MobiDB-lite"/>
    </source>
</evidence>